<protein>
    <submittedName>
        <fullName evidence="1">DUF1499 domain-containing protein</fullName>
    </submittedName>
</protein>
<accession>A0ABX0VZ03</accession>
<dbReference type="RefSeq" id="WP_167638717.1">
    <property type="nucleotide sequence ID" value="NZ_JAATOP010000009.1"/>
</dbReference>
<dbReference type="Proteomes" id="UP000709466">
    <property type="component" value="Unassembled WGS sequence"/>
</dbReference>
<proteinExistence type="predicted"/>
<reference evidence="1 2" key="1">
    <citation type="submission" date="2020-03" db="EMBL/GenBank/DDBJ databases">
        <title>Bacterial isolates of synthetic phycosphere.</title>
        <authorList>
            <person name="Fu H."/>
            <person name="Moran M.A."/>
        </authorList>
    </citation>
    <scope>NUCLEOTIDE SEQUENCE [LARGE SCALE GENOMIC DNA]</scope>
    <source>
        <strain evidence="1 2">HF1</strain>
    </source>
</reference>
<dbReference type="EMBL" id="JAATOP010000009">
    <property type="protein sequence ID" value="NIY73327.1"/>
    <property type="molecule type" value="Genomic_DNA"/>
</dbReference>
<comment type="caution">
    <text evidence="1">The sequence shown here is derived from an EMBL/GenBank/DDBJ whole genome shotgun (WGS) entry which is preliminary data.</text>
</comment>
<evidence type="ECO:0000313" key="2">
    <source>
        <dbReference type="Proteomes" id="UP000709466"/>
    </source>
</evidence>
<keyword evidence="2" id="KW-1185">Reference proteome</keyword>
<sequence>MKMLFWIVAVVVLLVLVFAVWVRVAPTDAAQWHRMPDNIPQSGSETGLNSHIAVVRTADQTKIDALFDAMGSTDRTVIIAGSREDHMVTYETRSKLMGYPDYTTVRLDRMAGEAPIWEIVLYARSRFGKGDMGVNKKRVDGWLRQAGLSEGA</sequence>
<name>A0ABX0VZ03_9RHOB</name>
<evidence type="ECO:0000313" key="1">
    <source>
        <dbReference type="EMBL" id="NIY73327.1"/>
    </source>
</evidence>
<dbReference type="Pfam" id="PF07386">
    <property type="entry name" value="DUF1499"/>
    <property type="match status" value="1"/>
</dbReference>
<dbReference type="InterPro" id="IPR010865">
    <property type="entry name" value="DUF1499"/>
</dbReference>
<gene>
    <name evidence="1" type="ORF">HCZ30_12905</name>
</gene>
<organism evidence="1 2">
    <name type="scientific">Marivivens donghaensis</name>
    <dbReference type="NCBI Taxonomy" id="1699413"/>
    <lineage>
        <taxon>Bacteria</taxon>
        <taxon>Pseudomonadati</taxon>
        <taxon>Pseudomonadota</taxon>
        <taxon>Alphaproteobacteria</taxon>
        <taxon>Rhodobacterales</taxon>
        <taxon>Paracoccaceae</taxon>
        <taxon>Marivivens group</taxon>
        <taxon>Marivivens</taxon>
    </lineage>
</organism>